<feature type="compositionally biased region" description="Basic and acidic residues" evidence="3">
    <location>
        <begin position="1"/>
        <end position="10"/>
    </location>
</feature>
<dbReference type="PROSITE" id="PS50197">
    <property type="entry name" value="BEACH"/>
    <property type="match status" value="1"/>
</dbReference>
<dbReference type="OrthoDB" id="26681at2759"/>
<dbReference type="Gene3D" id="2.30.29.30">
    <property type="entry name" value="Pleckstrin-homology domain (PH domain)/Phosphotyrosine-binding domain (PTB)"/>
    <property type="match status" value="1"/>
</dbReference>
<feature type="compositionally biased region" description="Low complexity" evidence="3">
    <location>
        <begin position="1588"/>
        <end position="1600"/>
    </location>
</feature>
<dbReference type="InterPro" id="IPR011993">
    <property type="entry name" value="PH-like_dom_sf"/>
</dbReference>
<sequence length="2329" mass="257109">MFKLLKELTRPPEPLIPPPQAHTPPSQPTYTARQRAKSPSPAVQLSVDYSSRSSGAAAVGSTGTTSTRVEPVAIKEVEETDELSVKVVELVKALEGSGEGGVMQFVETFSQVLSIPSTTVTRRAFHRHRGFEIFTEALNTGLAYRESASDIADEERQVEEVQRVEGIRLAFEVLSWALGDRDAVAAFERAGGYISLLPVLRKLAKTPLEDQASTRIASEEPSTSSASSVIVTPQLPQPANDQILAQLLSHIFDNNYNILSVFAVKPSSTEDLTSKLGELNLRWPQALPLLWAYLWRLDESAFLRDSAKGKARALPRDSEACAFGSLDVERDESHLIDHTLRLILGAAHASTVNMLLMRAHMPDLVDFLILRLYGPAKQRHYEVTFPPRDDWFVRHEEDDGGEGVLKWKPPPPYLRETYLALLRVLLQAGVSQAITWRLFSLVKMEPKVPNGGTSTPRATAPLSGHPSSDQLPEQAQSAGDVTPKPVKKRPRPGVLTLPTEDKLDYQADRLNTEVLDLIKHTMKHRFPPSFVFRGGSGDTLGGLEMRDLGRSWCHPHKGFNFSCWVNISKLNHPITLLHVSQVGAKRPLFRIRILENTQIALYSSVYTAPSEEETSVTTETPEADVDEIVCSAPDALIPHGQWVHFAVGCRKPKGLELAETRIFVNGVRVGALRMRFPVPIPSVPPTSGPQLNAKPSVPLEAIRISIGREYDISPGCKAEKAESMGRTEENEWMLGRTLLLEEAVPEDLVLLMHHLGPRYNGNFQEPLGKFLTYEAATSINVYLSALAQAASDKRLFTLPANSLLVRAIRQGPAFPEEAILLSLAAGNVLPSRPVDAASAPPSACVNSAVPHPFRARQLRHGTARIVGSISAFEPTPLDDSVSTVGGGVVVLKMVDMAQTTDELSACLSILKDMIKDSWSASEEMERIRGFETLAAILRPKMGLMVDVICAKIILSMLGVNMDKPGMATVHNSVAYRALGLEFELWSLAPLGVTSLYLQHFEYLLQTSKHSRFNLLRTFQKSAMVRKLLYALRSNLFEPSVVPVVVDTLKLALLARWSAEDAIKPVFSYLISALCQANSAFTFVQSDEPPPSQVAAASILAMMAELCHNKVRLVKLNKSIALHRLLVIFLSSNPAYYVVLPCLDILERCLTTPGLEGFQRSFEAEGGFALMARTIGPLWRTDVQAPIFRMMMGPAKESHTLHCPNLLSSVLAALDFLLQAAGETDDTGARPSGVTRTRSGTITSVHSIGFSPLVAFNPNGNENGNSSVATDRGSRLEALLVELTATYRASHALRRVVTARRIEAMLPSVADYAAISAASGNPDEVKPQRRAVAQWLQALIELGKLPSALLGQIRLIQEQLRSSMPSPRLPSGSFAMSPPSPRPSSSFFGSSLSGRFGSTPPGSPASLTPRRRPSADAGFILTRSRSSIMEKRTPLKRVLTGESILEGGKDKNAAWKLIIIQTDSQSHAKMTLERKEHWHRLSTSDWPKQASALRAENGLWPDQDGPVTWRLDGSEGPLRMRNRLERISAMPEQGMARTRSKLRDAIPSVDELSSAVSRVNVAPWEDPFSLALGQAAAIEEEEPAPTLPSAPSVQAPSSPGADSRIDDESFVEVEENKDDKMRRIAKTLEAGDVVEVAHNIVRIIGVDACPGLLILGKKNLYLVDGLVQTPDGEVIDARDAPRDSLLIPSGTLVELDSLDQQSHRWSYNEIVENNKRAFLFRDVALELYFSDKRNFLIVFADKNERQKVASKLSHKADQSGTISRSVVGTFVLDQMARGLERSEQQLEAATRKWQGRELSNFAYLQLLNQFANRTPNDVTQYPVFPWVLADYTSLALSLDKSSTFRDLTHPMGALTEARREAAMERYSATEGVGEKPFHYGTHYSSSMIVCGFMIRLSPFTEIFLALQGGNFDLADRLFSSIPKAWDSASSDNRGDVRELIPEFYYSAAFLRNINRHDFGKKQVSGDSVDNVALPPWALNDPLLFVHRHREALESEFVSRHLPYWIDLTFGYKQRDPASFNCFHPLSYRGAVDLEHMEDESEKAASTAIIHNFGQTPLQIFKTPHPHRFLHGQPQLPVGARFGVAEHWQLLFRSILPITETTTPINDIVPPPPPSDLRPAPQQRHRLVVPGTHLSVQFGFTDGSLRVYYQQGITPHLVHLVEGISVSRAVFAAPAVLMTLSDHGVLTAWSLTIRGSGSRRGEVTLHREATLRGHAQPVTCLAASVAWSLLVSGSEVGIPMASFSGELTRTGWFGNCLGHESNAVHTDSDYARVGADQVLCNQRVRRPNCGRYRTPHLPFLAEWPSNCLDIRRRRSKYFSTFRFCQLDSELY</sequence>
<dbReference type="FunCoup" id="A0A1Y2BAI4">
    <property type="interactions" value="58"/>
</dbReference>
<evidence type="ECO:0008006" key="8">
    <source>
        <dbReference type="Google" id="ProtNLM"/>
    </source>
</evidence>
<dbReference type="Gene3D" id="1.10.1540.10">
    <property type="entry name" value="BEACH domain"/>
    <property type="match status" value="1"/>
</dbReference>
<keyword evidence="1" id="KW-0853">WD repeat</keyword>
<evidence type="ECO:0000313" key="6">
    <source>
        <dbReference type="EMBL" id="ORY31849.1"/>
    </source>
</evidence>
<dbReference type="SMART" id="SM01026">
    <property type="entry name" value="Beach"/>
    <property type="match status" value="1"/>
</dbReference>
<feature type="domain" description="BEACH" evidence="4">
    <location>
        <begin position="1777"/>
        <end position="2066"/>
    </location>
</feature>
<protein>
    <recommendedName>
        <fullName evidence="8">Beach-domain-containing protein</fullName>
    </recommendedName>
</protein>
<dbReference type="InParanoid" id="A0A1Y2BAI4"/>
<evidence type="ECO:0000313" key="7">
    <source>
        <dbReference type="Proteomes" id="UP000193986"/>
    </source>
</evidence>
<proteinExistence type="predicted"/>
<feature type="domain" description="BEACH-type PH" evidence="5">
    <location>
        <begin position="1628"/>
        <end position="1752"/>
    </location>
</feature>
<keyword evidence="2" id="KW-0677">Repeat</keyword>
<dbReference type="SUPFAM" id="SSF50729">
    <property type="entry name" value="PH domain-like"/>
    <property type="match status" value="1"/>
</dbReference>
<feature type="compositionally biased region" description="Pro residues" evidence="3">
    <location>
        <begin position="11"/>
        <end position="27"/>
    </location>
</feature>
<feature type="region of interest" description="Disordered" evidence="3">
    <location>
        <begin position="1578"/>
        <end position="1608"/>
    </location>
</feature>
<dbReference type="PANTHER" id="PTHR46108:SF4">
    <property type="entry name" value="BLUE CHEESE"/>
    <property type="match status" value="1"/>
</dbReference>
<feature type="compositionally biased region" description="Low complexity" evidence="3">
    <location>
        <begin position="1382"/>
        <end position="1397"/>
    </location>
</feature>
<evidence type="ECO:0000259" key="4">
    <source>
        <dbReference type="PROSITE" id="PS50197"/>
    </source>
</evidence>
<dbReference type="PANTHER" id="PTHR46108">
    <property type="entry name" value="BLUE CHEESE"/>
    <property type="match status" value="1"/>
</dbReference>
<dbReference type="InterPro" id="IPR023362">
    <property type="entry name" value="PH-BEACH_dom"/>
</dbReference>
<keyword evidence="7" id="KW-1185">Reference proteome</keyword>
<feature type="compositionally biased region" description="Polar residues" evidence="3">
    <location>
        <begin position="465"/>
        <end position="479"/>
    </location>
</feature>
<feature type="compositionally biased region" description="Low complexity" evidence="3">
    <location>
        <begin position="1363"/>
        <end position="1372"/>
    </location>
</feature>
<dbReference type="CDD" id="cd06071">
    <property type="entry name" value="Beach"/>
    <property type="match status" value="1"/>
</dbReference>
<feature type="region of interest" description="Disordered" evidence="3">
    <location>
        <begin position="1363"/>
        <end position="1417"/>
    </location>
</feature>
<dbReference type="InterPro" id="IPR051944">
    <property type="entry name" value="BEACH_domain_protein"/>
</dbReference>
<organism evidence="6 7">
    <name type="scientific">Naematelia encephala</name>
    <dbReference type="NCBI Taxonomy" id="71784"/>
    <lineage>
        <taxon>Eukaryota</taxon>
        <taxon>Fungi</taxon>
        <taxon>Dikarya</taxon>
        <taxon>Basidiomycota</taxon>
        <taxon>Agaricomycotina</taxon>
        <taxon>Tremellomycetes</taxon>
        <taxon>Tremellales</taxon>
        <taxon>Naemateliaceae</taxon>
        <taxon>Naematelia</taxon>
    </lineage>
</organism>
<dbReference type="STRING" id="71784.A0A1Y2BAI4"/>
<feature type="region of interest" description="Disordered" evidence="3">
    <location>
        <begin position="449"/>
        <end position="497"/>
    </location>
</feature>
<accession>A0A1Y2BAI4</accession>
<feature type="region of interest" description="Disordered" evidence="3">
    <location>
        <begin position="1"/>
        <end position="49"/>
    </location>
</feature>
<dbReference type="InterPro" id="IPR036372">
    <property type="entry name" value="BEACH_dom_sf"/>
</dbReference>
<gene>
    <name evidence="6" type="ORF">BCR39DRAFT_525741</name>
</gene>
<dbReference type="Proteomes" id="UP000193986">
    <property type="component" value="Unassembled WGS sequence"/>
</dbReference>
<evidence type="ECO:0000256" key="2">
    <source>
        <dbReference type="ARBA" id="ARBA00022737"/>
    </source>
</evidence>
<comment type="caution">
    <text evidence="6">The sequence shown here is derived from an EMBL/GenBank/DDBJ whole genome shotgun (WGS) entry which is preliminary data.</text>
</comment>
<evidence type="ECO:0000259" key="5">
    <source>
        <dbReference type="PROSITE" id="PS51783"/>
    </source>
</evidence>
<dbReference type="Pfam" id="PF14844">
    <property type="entry name" value="PH_BEACH"/>
    <property type="match status" value="1"/>
</dbReference>
<name>A0A1Y2BAI4_9TREE</name>
<reference evidence="6 7" key="1">
    <citation type="submission" date="2016-07" db="EMBL/GenBank/DDBJ databases">
        <title>Pervasive Adenine N6-methylation of Active Genes in Fungi.</title>
        <authorList>
            <consortium name="DOE Joint Genome Institute"/>
            <person name="Mondo S.J."/>
            <person name="Dannebaum R.O."/>
            <person name="Kuo R.C."/>
            <person name="Labutti K."/>
            <person name="Haridas S."/>
            <person name="Kuo A."/>
            <person name="Salamov A."/>
            <person name="Ahrendt S.R."/>
            <person name="Lipzen A."/>
            <person name="Sullivan W."/>
            <person name="Andreopoulos W.B."/>
            <person name="Clum A."/>
            <person name="Lindquist E."/>
            <person name="Daum C."/>
            <person name="Ramamoorthy G.K."/>
            <person name="Gryganskyi A."/>
            <person name="Culley D."/>
            <person name="Magnuson J.K."/>
            <person name="James T.Y."/>
            <person name="O'Malley M.A."/>
            <person name="Stajich J.E."/>
            <person name="Spatafora J.W."/>
            <person name="Visel A."/>
            <person name="Grigoriev I.V."/>
        </authorList>
    </citation>
    <scope>NUCLEOTIDE SEQUENCE [LARGE SCALE GENOMIC DNA]</scope>
    <source>
        <strain evidence="6 7">68-887.2</strain>
    </source>
</reference>
<dbReference type="SUPFAM" id="SSF81837">
    <property type="entry name" value="BEACH domain"/>
    <property type="match status" value="1"/>
</dbReference>
<dbReference type="PROSITE" id="PS51783">
    <property type="entry name" value="PH_BEACH"/>
    <property type="match status" value="1"/>
</dbReference>
<dbReference type="CDD" id="cd01201">
    <property type="entry name" value="PH_BEACH"/>
    <property type="match status" value="1"/>
</dbReference>
<evidence type="ECO:0000256" key="1">
    <source>
        <dbReference type="ARBA" id="ARBA00022574"/>
    </source>
</evidence>
<dbReference type="EMBL" id="MCFC01000013">
    <property type="protein sequence ID" value="ORY31849.1"/>
    <property type="molecule type" value="Genomic_DNA"/>
</dbReference>
<dbReference type="InterPro" id="IPR000409">
    <property type="entry name" value="BEACH_dom"/>
</dbReference>
<dbReference type="Pfam" id="PF02138">
    <property type="entry name" value="Beach"/>
    <property type="match status" value="1"/>
</dbReference>
<evidence type="ECO:0000256" key="3">
    <source>
        <dbReference type="SAM" id="MobiDB-lite"/>
    </source>
</evidence>